<sequence length="171" mass="19756">MEPDDPRQQTLQMNRKIWVWDTAENLREMYWGNGMTLKDIAKKVGVSITTVHRRMKDRKVPTRGPGPWTRRSTFRTNTDGNEEASGSHRSVDIHQLVMVAEHGTKAVYNRDVHHQTKIAFDNRPTNLELLSHSEHTTLHNRLETHPENQSTLFKFAANGENKPDYLESANT</sequence>
<dbReference type="Gene3D" id="1.10.10.60">
    <property type="entry name" value="Homeodomain-like"/>
    <property type="match status" value="1"/>
</dbReference>
<name>A0A256IQU5_9EURY</name>
<gene>
    <name evidence="2" type="ORF">DJ70_01685</name>
</gene>
<evidence type="ECO:0000313" key="2">
    <source>
        <dbReference type="EMBL" id="OYR58885.1"/>
    </source>
</evidence>
<proteinExistence type="predicted"/>
<evidence type="ECO:0008006" key="4">
    <source>
        <dbReference type="Google" id="ProtNLM"/>
    </source>
</evidence>
<dbReference type="EMBL" id="NHPJ01000017">
    <property type="protein sequence ID" value="OYR58885.1"/>
    <property type="molecule type" value="Genomic_DNA"/>
</dbReference>
<feature type="region of interest" description="Disordered" evidence="1">
    <location>
        <begin position="54"/>
        <end position="88"/>
    </location>
</feature>
<protein>
    <recommendedName>
        <fullName evidence="4">HNH nuclease domain-containing protein</fullName>
    </recommendedName>
</protein>
<dbReference type="OrthoDB" id="223711at2157"/>
<feature type="compositionally biased region" description="Polar residues" evidence="1">
    <location>
        <begin position="70"/>
        <end position="79"/>
    </location>
</feature>
<evidence type="ECO:0000313" key="3">
    <source>
        <dbReference type="Proteomes" id="UP000216308"/>
    </source>
</evidence>
<dbReference type="AlphaFoldDB" id="A0A256IQU5"/>
<keyword evidence="3" id="KW-1185">Reference proteome</keyword>
<evidence type="ECO:0000256" key="1">
    <source>
        <dbReference type="SAM" id="MobiDB-lite"/>
    </source>
</evidence>
<reference evidence="2 3" key="1">
    <citation type="journal article" date="2014" name="Front. Microbiol.">
        <title>Population and genomic analysis of the genus Halorubrum.</title>
        <authorList>
            <person name="Fullmer M.S."/>
            <person name="Soucy S.M."/>
            <person name="Swithers K.S."/>
            <person name="Makkay A.M."/>
            <person name="Wheeler R."/>
            <person name="Ventosa A."/>
            <person name="Gogarten J.P."/>
            <person name="Papke R.T."/>
        </authorList>
    </citation>
    <scope>NUCLEOTIDE SEQUENCE [LARGE SCALE GENOMIC DNA]</scope>
    <source>
        <strain evidence="2 3">Cb34</strain>
    </source>
</reference>
<accession>A0A256IQU5</accession>
<dbReference type="SUPFAM" id="SSF54060">
    <property type="entry name" value="His-Me finger endonucleases"/>
    <property type="match status" value="1"/>
</dbReference>
<dbReference type="Pfam" id="PF13412">
    <property type="entry name" value="HTH_24"/>
    <property type="match status" value="1"/>
</dbReference>
<organism evidence="2 3">
    <name type="scientific">Halorubrum halodurans</name>
    <dbReference type="NCBI Taxonomy" id="1383851"/>
    <lineage>
        <taxon>Archaea</taxon>
        <taxon>Methanobacteriati</taxon>
        <taxon>Methanobacteriota</taxon>
        <taxon>Stenosarchaea group</taxon>
        <taxon>Halobacteria</taxon>
        <taxon>Halobacteriales</taxon>
        <taxon>Haloferacaceae</taxon>
        <taxon>Halorubrum</taxon>
    </lineage>
</organism>
<comment type="caution">
    <text evidence="2">The sequence shown here is derived from an EMBL/GenBank/DDBJ whole genome shotgun (WGS) entry which is preliminary data.</text>
</comment>
<dbReference type="InterPro" id="IPR044925">
    <property type="entry name" value="His-Me_finger_sf"/>
</dbReference>
<dbReference type="Proteomes" id="UP000216308">
    <property type="component" value="Unassembled WGS sequence"/>
</dbReference>